<evidence type="ECO:0000259" key="16">
    <source>
        <dbReference type="Pfam" id="PF13439"/>
    </source>
</evidence>
<dbReference type="Pfam" id="PF13439">
    <property type="entry name" value="Glyco_transf_4"/>
    <property type="match status" value="1"/>
</dbReference>
<evidence type="ECO:0000256" key="6">
    <source>
        <dbReference type="ARBA" id="ARBA00022692"/>
    </source>
</evidence>
<evidence type="ECO:0000256" key="14">
    <source>
        <dbReference type="ARBA" id="ARBA00045104"/>
    </source>
</evidence>
<evidence type="ECO:0000256" key="8">
    <source>
        <dbReference type="ARBA" id="ARBA00022989"/>
    </source>
</evidence>
<comment type="pathway">
    <text evidence="2">Protein modification; protein glycosylation.</text>
</comment>
<dbReference type="RefSeq" id="WP_161931937.1">
    <property type="nucleotide sequence ID" value="NZ_CP047901.1"/>
</dbReference>
<evidence type="ECO:0000256" key="7">
    <source>
        <dbReference type="ARBA" id="ARBA00022824"/>
    </source>
</evidence>
<evidence type="ECO:0000256" key="11">
    <source>
        <dbReference type="ARBA" id="ARBA00032333"/>
    </source>
</evidence>
<keyword evidence="7" id="KW-0256">Endoplasmic reticulum</keyword>
<gene>
    <name evidence="17" type="ORF">MICH65_0579</name>
</gene>
<evidence type="ECO:0000256" key="10">
    <source>
        <dbReference type="ARBA" id="ARBA00032047"/>
    </source>
</evidence>
<dbReference type="EC" id="2.4.1.257" evidence="3"/>
<evidence type="ECO:0000256" key="1">
    <source>
        <dbReference type="ARBA" id="ARBA00004586"/>
    </source>
</evidence>
<sequence length="380" mass="43828">MSSKKKVAVFHNLPGGGSYRVMQQLIDHLVGFGYEVDVYYTTEKGQSLKRSLNNVLRTYEYKLSIPRNLIVRLIWILCVLPNIHREIAKKINKKAYRFVLINHDYLTKSPYIIKFIKHKRVYVLHEPQREFYEPAGIHAPDLKRRIANMLRYPIKIVDENNTKNADYVICNSTYSRQIIKKIYKKDAILLYPAVDKNIFKPDRSIKKENLIIVVGTISKVKGQDFVITSLLPILGIYRLIIFGGGSVEEKTRIKKITKENTSKYIEIIENGSDVKLVNLYRRAKVVCIGAHREPFGLTSIEAQSTGTPVVAVREGGVPETIIDNKTGYLSNRDPVQFLSKTKKALNNYTTLGRQAQINVRRFSTKTQERNFKKFLQKYVD</sequence>
<dbReference type="InterPro" id="IPR001296">
    <property type="entry name" value="Glyco_trans_1"/>
</dbReference>
<evidence type="ECO:0000256" key="4">
    <source>
        <dbReference type="ARBA" id="ARBA00012649"/>
    </source>
</evidence>
<keyword evidence="18" id="KW-1185">Reference proteome</keyword>
<evidence type="ECO:0000259" key="15">
    <source>
        <dbReference type="Pfam" id="PF00534"/>
    </source>
</evidence>
<comment type="subcellular location">
    <subcellularLocation>
        <location evidence="1">Endoplasmic reticulum membrane</location>
    </subcellularLocation>
</comment>
<reference evidence="18" key="1">
    <citation type="journal article" date="2020" name="Microorganisms">
        <title>Complete Genome of a Member of a New Bacterial Lineage in the Microgenomates Group Reveals an Unusual Nucleotide Composition Disparity Between Two Strands of DNA and Limited Metabolic Potential.</title>
        <authorList>
            <person name="Kadnikov V.V."/>
            <person name="Mardanov A.V."/>
            <person name="Beletsky A.V."/>
            <person name="Karnachuk O.V."/>
            <person name="Ravin N.V."/>
        </authorList>
    </citation>
    <scope>NUCLEOTIDE SEQUENCE [LARGE SCALE GENOMIC DNA]</scope>
</reference>
<dbReference type="KEGG" id="caqa:MICH65_0579"/>
<comment type="catalytic activity">
    <reaction evidence="13">
        <text>a beta-D-Man-(1-&gt;4)-beta-D-GlcNAc-(1-&gt;4)-alpha-D-GlcNAc-diphospho-di-trans,poly-cis-dolichol + GDP-alpha-D-mannose = an alpha-D-Man-(1-&gt;3)-beta-D-Man-(1-&gt;4)-beta-D-GlcNAc-(1-&gt;4)-alpha-D-GlcNAc-diphospho-di-trans,poly-cis-dolichol + GDP + H(+)</text>
        <dbReference type="Rhea" id="RHEA:29515"/>
        <dbReference type="Rhea" id="RHEA-COMP:19511"/>
        <dbReference type="Rhea" id="RHEA-COMP:19513"/>
        <dbReference type="ChEBI" id="CHEBI:15378"/>
        <dbReference type="ChEBI" id="CHEBI:57527"/>
        <dbReference type="ChEBI" id="CHEBI:58189"/>
        <dbReference type="ChEBI" id="CHEBI:58472"/>
        <dbReference type="ChEBI" id="CHEBI:132510"/>
        <dbReference type="EC" id="2.4.1.132"/>
    </reaction>
    <physiologicalReaction direction="left-to-right" evidence="13">
        <dbReference type="Rhea" id="RHEA:29516"/>
    </physiologicalReaction>
</comment>
<dbReference type="AlphaFoldDB" id="A0A857NB29"/>
<protein>
    <recommendedName>
        <fullName evidence="10">GDP-Man:Man(1)GlcNAc(2)-PP-Dol alpha-1,3-mannosyltransferase</fullName>
        <ecNumber evidence="4">2.4.1.132</ecNumber>
        <ecNumber evidence="3">2.4.1.257</ecNumber>
    </recommendedName>
    <alternativeName>
        <fullName evidence="12">GDP-Man:Man(1)GlcNAc(2)-PP-dolichol mannosyltransferase</fullName>
    </alternativeName>
    <alternativeName>
        <fullName evidence="11">GDP-Man:Man(2)GlcNAc(2)-PP-Dol alpha-1,6-mannosyltransferase</fullName>
    </alternativeName>
</protein>
<dbReference type="InterPro" id="IPR027054">
    <property type="entry name" value="ALG2"/>
</dbReference>
<dbReference type="EMBL" id="CP047901">
    <property type="protein sequence ID" value="QHO63560.1"/>
    <property type="molecule type" value="Genomic_DNA"/>
</dbReference>
<evidence type="ECO:0000313" key="17">
    <source>
        <dbReference type="EMBL" id="QHO63560.1"/>
    </source>
</evidence>
<dbReference type="CDD" id="cd03801">
    <property type="entry name" value="GT4_PimA-like"/>
    <property type="match status" value="1"/>
</dbReference>
<dbReference type="PANTHER" id="PTHR45918">
    <property type="entry name" value="ALPHA-1,3/1,6-MANNOSYLTRANSFERASE ALG2"/>
    <property type="match status" value="1"/>
</dbReference>
<dbReference type="GO" id="GO:0004378">
    <property type="term" value="F:GDP-Man:Man(1)GlcNAc(2)-PP-Dol alpha-1,3-mannosyltransferase activity"/>
    <property type="evidence" value="ECO:0007669"/>
    <property type="project" value="UniProtKB-EC"/>
</dbReference>
<keyword evidence="5 17" id="KW-0808">Transferase</keyword>
<evidence type="ECO:0000256" key="2">
    <source>
        <dbReference type="ARBA" id="ARBA00004922"/>
    </source>
</evidence>
<evidence type="ECO:0000256" key="9">
    <source>
        <dbReference type="ARBA" id="ARBA00023136"/>
    </source>
</evidence>
<dbReference type="InterPro" id="IPR028098">
    <property type="entry name" value="Glyco_trans_4-like_N"/>
</dbReference>
<dbReference type="EC" id="2.4.1.132" evidence="4"/>
<comment type="catalytic activity">
    <reaction evidence="14">
        <text>an alpha-D-Man-(1-&gt;3)-beta-D-Man-(1-&gt;4)-beta-D-GlcNAc-(1-&gt;4)-alpha-D-GlcNAc-diphospho-di-trans,poly-cis-dolichol + GDP-alpha-D-mannose = an alpha-D-Man-(1-&gt;3)-[alpha-D-Man-(1-&gt;6)]-beta-D-Man-(1-&gt;4)-beta-D-GlcNAc-(1-&gt;4)-alpha-D-GlcNAc-diphospho-di-trans,poly-cis-dolichol + GDP + H(+)</text>
        <dbReference type="Rhea" id="RHEA:29519"/>
        <dbReference type="Rhea" id="RHEA-COMP:19513"/>
        <dbReference type="Rhea" id="RHEA-COMP:19515"/>
        <dbReference type="ChEBI" id="CHEBI:15378"/>
        <dbReference type="ChEBI" id="CHEBI:57527"/>
        <dbReference type="ChEBI" id="CHEBI:58189"/>
        <dbReference type="ChEBI" id="CHEBI:132510"/>
        <dbReference type="ChEBI" id="CHEBI:132511"/>
        <dbReference type="EC" id="2.4.1.257"/>
    </reaction>
    <physiologicalReaction direction="left-to-right" evidence="14">
        <dbReference type="Rhea" id="RHEA:29520"/>
    </physiologicalReaction>
</comment>
<keyword evidence="8" id="KW-1133">Transmembrane helix</keyword>
<feature type="domain" description="Glycosyl transferase family 1" evidence="15">
    <location>
        <begin position="197"/>
        <end position="348"/>
    </location>
</feature>
<evidence type="ECO:0000256" key="3">
    <source>
        <dbReference type="ARBA" id="ARBA00011969"/>
    </source>
</evidence>
<evidence type="ECO:0000256" key="5">
    <source>
        <dbReference type="ARBA" id="ARBA00022679"/>
    </source>
</evidence>
<dbReference type="Gene3D" id="3.40.50.2000">
    <property type="entry name" value="Glycogen Phosphorylase B"/>
    <property type="match status" value="2"/>
</dbReference>
<dbReference type="Pfam" id="PF00534">
    <property type="entry name" value="Glycos_transf_1"/>
    <property type="match status" value="1"/>
</dbReference>
<name>A0A857NB29_9BACT</name>
<keyword evidence="9" id="KW-0472">Membrane</keyword>
<dbReference type="GO" id="GO:0102704">
    <property type="term" value="F:GDP-Man:Man(2)GlcNAc(2)-PP-Dol alpha-1,6-mannosyltransferase activity"/>
    <property type="evidence" value="ECO:0007669"/>
    <property type="project" value="UniProtKB-EC"/>
</dbReference>
<evidence type="ECO:0000256" key="12">
    <source>
        <dbReference type="ARBA" id="ARBA00032874"/>
    </source>
</evidence>
<evidence type="ECO:0000256" key="13">
    <source>
        <dbReference type="ARBA" id="ARBA00045103"/>
    </source>
</evidence>
<accession>A0A857NB29</accession>
<proteinExistence type="predicted"/>
<organism evidence="17 18">
    <name type="scientific">Candidatus Chazhemtobacterium aquaticus</name>
    <dbReference type="NCBI Taxonomy" id="2715735"/>
    <lineage>
        <taxon>Bacteria</taxon>
        <taxon>Candidatus Chazhemtobacteraceae</taxon>
        <taxon>Candidatus Chazhemtobacterium</taxon>
    </lineage>
</organism>
<dbReference type="PANTHER" id="PTHR45918:SF1">
    <property type="entry name" value="ALPHA-1,3_1,6-MANNOSYLTRANSFERASE ALG2"/>
    <property type="match status" value="1"/>
</dbReference>
<keyword evidence="6" id="KW-0812">Transmembrane</keyword>
<feature type="domain" description="Glycosyltransferase subfamily 4-like N-terminal" evidence="16">
    <location>
        <begin position="16"/>
        <end position="195"/>
    </location>
</feature>
<dbReference type="SUPFAM" id="SSF53756">
    <property type="entry name" value="UDP-Glycosyltransferase/glycogen phosphorylase"/>
    <property type="match status" value="1"/>
</dbReference>
<dbReference type="Proteomes" id="UP000463983">
    <property type="component" value="Chromosome"/>
</dbReference>
<evidence type="ECO:0000313" key="18">
    <source>
        <dbReference type="Proteomes" id="UP000463983"/>
    </source>
</evidence>